<evidence type="ECO:0000313" key="2">
    <source>
        <dbReference type="EMBL" id="TSJ43205.1"/>
    </source>
</evidence>
<dbReference type="PANTHER" id="PTHR38011:SF11">
    <property type="entry name" value="2,5-DIAMINO-6-RIBOSYLAMINO-4(3H)-PYRIMIDINONE 5'-PHOSPHATE REDUCTASE"/>
    <property type="match status" value="1"/>
</dbReference>
<dbReference type="Proteomes" id="UP000318733">
    <property type="component" value="Unassembled WGS sequence"/>
</dbReference>
<dbReference type="SUPFAM" id="SSF53597">
    <property type="entry name" value="Dihydrofolate reductase-like"/>
    <property type="match status" value="1"/>
</dbReference>
<name>A0A556MTJ7_9SPHI</name>
<organism evidence="2 3">
    <name type="scientific">Mucilaginibacter corticis</name>
    <dbReference type="NCBI Taxonomy" id="2597670"/>
    <lineage>
        <taxon>Bacteria</taxon>
        <taxon>Pseudomonadati</taxon>
        <taxon>Bacteroidota</taxon>
        <taxon>Sphingobacteriia</taxon>
        <taxon>Sphingobacteriales</taxon>
        <taxon>Sphingobacteriaceae</taxon>
        <taxon>Mucilaginibacter</taxon>
    </lineage>
</organism>
<evidence type="ECO:0000259" key="1">
    <source>
        <dbReference type="Pfam" id="PF01872"/>
    </source>
</evidence>
<protein>
    <submittedName>
        <fullName evidence="2">Dihydrofolate reductase</fullName>
    </submittedName>
</protein>
<sequence>MRKIILNLAVSLDGFIEGPNGETDWCLTDQDYGMEAFFASTDAIFMGRKSYDMIDGLPSPFAGKQIYVFTDSPFLIQDHDIKVVPSKNFLKDVQAIREEPGENIWLFGGAALLSSFINHKLISDFVISVHPVILGGGKPLFHEIREKLDLLLLGTETFSSGLVQLKYVIKPKFDFSILDQQLSSLN</sequence>
<keyword evidence="3" id="KW-1185">Reference proteome</keyword>
<dbReference type="InterPro" id="IPR050765">
    <property type="entry name" value="Riboflavin_Biosynth_HTPR"/>
</dbReference>
<dbReference type="InterPro" id="IPR002734">
    <property type="entry name" value="RibDG_C"/>
</dbReference>
<feature type="domain" description="Bacterial bifunctional deaminase-reductase C-terminal" evidence="1">
    <location>
        <begin position="88"/>
        <end position="163"/>
    </location>
</feature>
<dbReference type="EMBL" id="VLPK01000001">
    <property type="protein sequence ID" value="TSJ43205.1"/>
    <property type="molecule type" value="Genomic_DNA"/>
</dbReference>
<dbReference type="GO" id="GO:0008703">
    <property type="term" value="F:5-amino-6-(5-phosphoribosylamino)uracil reductase activity"/>
    <property type="evidence" value="ECO:0007669"/>
    <property type="project" value="InterPro"/>
</dbReference>
<dbReference type="RefSeq" id="WP_144246770.1">
    <property type="nucleotide sequence ID" value="NZ_VLPK01000001.1"/>
</dbReference>
<dbReference type="Pfam" id="PF01872">
    <property type="entry name" value="RibD_C"/>
    <property type="match status" value="1"/>
</dbReference>
<dbReference type="AlphaFoldDB" id="A0A556MTJ7"/>
<gene>
    <name evidence="2" type="ORF">FO440_03160</name>
</gene>
<evidence type="ECO:0000313" key="3">
    <source>
        <dbReference type="Proteomes" id="UP000318733"/>
    </source>
</evidence>
<accession>A0A556MTJ7</accession>
<proteinExistence type="predicted"/>
<dbReference type="PANTHER" id="PTHR38011">
    <property type="entry name" value="DIHYDROFOLATE REDUCTASE FAMILY PROTEIN (AFU_ORTHOLOGUE AFUA_8G06820)"/>
    <property type="match status" value="1"/>
</dbReference>
<comment type="caution">
    <text evidence="2">The sequence shown here is derived from an EMBL/GenBank/DDBJ whole genome shotgun (WGS) entry which is preliminary data.</text>
</comment>
<dbReference type="GO" id="GO:0009231">
    <property type="term" value="P:riboflavin biosynthetic process"/>
    <property type="evidence" value="ECO:0007669"/>
    <property type="project" value="InterPro"/>
</dbReference>
<reference evidence="2 3" key="1">
    <citation type="submission" date="2019-07" db="EMBL/GenBank/DDBJ databases">
        <authorList>
            <person name="Huq M.A."/>
        </authorList>
    </citation>
    <scope>NUCLEOTIDE SEQUENCE [LARGE SCALE GENOMIC DNA]</scope>
    <source>
        <strain evidence="2 3">MAH-19</strain>
    </source>
</reference>
<dbReference type="InterPro" id="IPR024072">
    <property type="entry name" value="DHFR-like_dom_sf"/>
</dbReference>
<dbReference type="OrthoDB" id="195113at2"/>
<dbReference type="Gene3D" id="3.40.430.10">
    <property type="entry name" value="Dihydrofolate Reductase, subunit A"/>
    <property type="match status" value="1"/>
</dbReference>